<evidence type="ECO:0000256" key="1">
    <source>
        <dbReference type="ARBA" id="ARBA00001614"/>
    </source>
</evidence>
<evidence type="ECO:0000256" key="10">
    <source>
        <dbReference type="PIRSR" id="PIRSR005096-2"/>
    </source>
</evidence>
<dbReference type="PANTHER" id="PTHR10091:SF0">
    <property type="entry name" value="GALACTOSE MUTAROTASE"/>
    <property type="match status" value="1"/>
</dbReference>
<dbReference type="SUPFAM" id="SSF74650">
    <property type="entry name" value="Galactose mutarotase-like"/>
    <property type="match status" value="1"/>
</dbReference>
<dbReference type="InterPro" id="IPR014718">
    <property type="entry name" value="GH-type_carb-bd"/>
</dbReference>
<dbReference type="PANTHER" id="PTHR10091">
    <property type="entry name" value="ALDOSE-1-EPIMERASE"/>
    <property type="match status" value="1"/>
</dbReference>
<evidence type="ECO:0000256" key="7">
    <source>
        <dbReference type="ARBA" id="ARBA00023277"/>
    </source>
</evidence>
<organism evidence="12 13">
    <name type="scientific">Candidatus Anaerobutyricum stercoris</name>
    <dbReference type="NCBI Taxonomy" id="2838457"/>
    <lineage>
        <taxon>Bacteria</taxon>
        <taxon>Bacillati</taxon>
        <taxon>Bacillota</taxon>
        <taxon>Clostridia</taxon>
        <taxon>Lachnospirales</taxon>
        <taxon>Lachnospiraceae</taxon>
        <taxon>Anaerobutyricum</taxon>
    </lineage>
</organism>
<feature type="binding site" evidence="10">
    <location>
        <position position="243"/>
    </location>
    <ligand>
        <name>beta-D-galactose</name>
        <dbReference type="ChEBI" id="CHEBI:27667"/>
    </ligand>
</feature>
<dbReference type="GO" id="GO:0004034">
    <property type="term" value="F:aldose 1-epimerase activity"/>
    <property type="evidence" value="ECO:0007669"/>
    <property type="project" value="UniProtKB-EC"/>
</dbReference>
<evidence type="ECO:0000256" key="6">
    <source>
        <dbReference type="ARBA" id="ARBA00023235"/>
    </source>
</evidence>
<dbReference type="Proteomes" id="UP000824049">
    <property type="component" value="Unassembled WGS sequence"/>
</dbReference>
<dbReference type="InterPro" id="IPR047215">
    <property type="entry name" value="Galactose_mutarotase-like"/>
</dbReference>
<feature type="active site" description="Proton donor" evidence="9">
    <location>
        <position position="173"/>
    </location>
</feature>
<dbReference type="GO" id="GO:0033499">
    <property type="term" value="P:galactose catabolic process via UDP-galactose, Leloir pathway"/>
    <property type="evidence" value="ECO:0007669"/>
    <property type="project" value="TreeGrafter"/>
</dbReference>
<dbReference type="InterPro" id="IPR015443">
    <property type="entry name" value="Aldose_1-epimerase"/>
</dbReference>
<dbReference type="EMBL" id="DXBR01000046">
    <property type="protein sequence ID" value="HIZ39217.1"/>
    <property type="molecule type" value="Genomic_DNA"/>
</dbReference>
<dbReference type="PIRSF" id="PIRSF005096">
    <property type="entry name" value="GALM"/>
    <property type="match status" value="1"/>
</dbReference>
<evidence type="ECO:0000256" key="9">
    <source>
        <dbReference type="PIRSR" id="PIRSR005096-1"/>
    </source>
</evidence>
<feature type="binding site" evidence="11">
    <location>
        <begin position="173"/>
        <end position="175"/>
    </location>
    <ligand>
        <name>beta-D-galactose</name>
        <dbReference type="ChEBI" id="CHEBI:27667"/>
    </ligand>
</feature>
<dbReference type="AlphaFoldDB" id="A0A9D2J7P9"/>
<comment type="similarity">
    <text evidence="3 8">Belongs to the aldose epimerase family.</text>
</comment>
<keyword evidence="7 8" id="KW-0119">Carbohydrate metabolism</keyword>
<evidence type="ECO:0000313" key="12">
    <source>
        <dbReference type="EMBL" id="HIZ39217.1"/>
    </source>
</evidence>
<dbReference type="CDD" id="cd09019">
    <property type="entry name" value="galactose_mutarotase_like"/>
    <property type="match status" value="1"/>
</dbReference>
<name>A0A9D2J7P9_9FIRM</name>
<evidence type="ECO:0000256" key="8">
    <source>
        <dbReference type="PIRNR" id="PIRNR005096"/>
    </source>
</evidence>
<evidence type="ECO:0000256" key="4">
    <source>
        <dbReference type="ARBA" id="ARBA00013185"/>
    </source>
</evidence>
<evidence type="ECO:0000256" key="11">
    <source>
        <dbReference type="PIRSR" id="PIRSR005096-3"/>
    </source>
</evidence>
<keyword evidence="6 8" id="KW-0413">Isomerase</keyword>
<comment type="pathway">
    <text evidence="2 8">Carbohydrate metabolism; hexose metabolism.</text>
</comment>
<evidence type="ECO:0000256" key="5">
    <source>
        <dbReference type="ARBA" id="ARBA00014165"/>
    </source>
</evidence>
<proteinExistence type="inferred from homology"/>
<dbReference type="InterPro" id="IPR008183">
    <property type="entry name" value="Aldose_1/G6P_1-epimerase"/>
</dbReference>
<comment type="catalytic activity">
    <reaction evidence="1 8">
        <text>alpha-D-glucose = beta-D-glucose</text>
        <dbReference type="Rhea" id="RHEA:10264"/>
        <dbReference type="ChEBI" id="CHEBI:15903"/>
        <dbReference type="ChEBI" id="CHEBI:17925"/>
        <dbReference type="EC" id="5.1.3.3"/>
    </reaction>
</comment>
<dbReference type="Gene3D" id="2.70.98.10">
    <property type="match status" value="1"/>
</dbReference>
<dbReference type="EC" id="5.1.3.3" evidence="4 8"/>
<dbReference type="GO" id="GO:0006006">
    <property type="term" value="P:glucose metabolic process"/>
    <property type="evidence" value="ECO:0007669"/>
    <property type="project" value="TreeGrafter"/>
</dbReference>
<sequence length="343" mass="37987">MKVLDFGTTKDGHQTHLYTLKNDTLECRVTDFGSILVNLFAPDKNGDIVDVVLGFDDVSGYENDTASLGCNVGRCANRIGGAAFTLNGTEYHLDKNDGENNLHSGFHQYSKRIWTVKEYTDTAITFTLDSPDMDQGFPGALTMSVTYRLEDNALKLSFSAVPDKDTIINMTNHSYFNLNGKGDVLDHMAAVNASRFTPSDAQSIPTGVFTDVAGTPMDFREPKAIGQDIGEDYDQLVQARGYDHNYVINDYDGTVRYAVHLYSEASGILMDLSTDYPGIQMYTANYLEDEHGKGGAVYHPRDAVCFEPQFFPDAVNKPDFPSPVCKAGTTYHKEIIYTFSIDK</sequence>
<comment type="caution">
    <text evidence="12">The sequence shown here is derived from an EMBL/GenBank/DDBJ whole genome shotgun (WGS) entry which is preliminary data.</text>
</comment>
<dbReference type="InterPro" id="IPR011013">
    <property type="entry name" value="Gal_mutarotase_sf_dom"/>
</dbReference>
<gene>
    <name evidence="12" type="ORF">H9968_04705</name>
</gene>
<feature type="active site" description="Proton acceptor" evidence="9">
    <location>
        <position position="307"/>
    </location>
</feature>
<evidence type="ECO:0000256" key="3">
    <source>
        <dbReference type="ARBA" id="ARBA00006206"/>
    </source>
</evidence>
<dbReference type="PROSITE" id="PS00545">
    <property type="entry name" value="ALDOSE_1_EPIMERASE"/>
    <property type="match status" value="1"/>
</dbReference>
<dbReference type="GO" id="GO:0030246">
    <property type="term" value="F:carbohydrate binding"/>
    <property type="evidence" value="ECO:0007669"/>
    <property type="project" value="InterPro"/>
</dbReference>
<feature type="binding site" evidence="11">
    <location>
        <begin position="77"/>
        <end position="78"/>
    </location>
    <ligand>
        <name>beta-D-galactose</name>
        <dbReference type="ChEBI" id="CHEBI:27667"/>
    </ligand>
</feature>
<dbReference type="InterPro" id="IPR018052">
    <property type="entry name" value="Ald1_epimerase_CS"/>
</dbReference>
<evidence type="ECO:0000256" key="2">
    <source>
        <dbReference type="ARBA" id="ARBA00005028"/>
    </source>
</evidence>
<reference evidence="12" key="2">
    <citation type="submission" date="2021-04" db="EMBL/GenBank/DDBJ databases">
        <authorList>
            <person name="Gilroy R."/>
        </authorList>
    </citation>
    <scope>NUCLEOTIDE SEQUENCE</scope>
    <source>
        <strain evidence="12">CHK179-28034</strain>
    </source>
</reference>
<dbReference type="Pfam" id="PF01263">
    <property type="entry name" value="Aldose_epim"/>
    <property type="match status" value="1"/>
</dbReference>
<protein>
    <recommendedName>
        <fullName evidence="5 8">Aldose 1-epimerase</fullName>
        <ecNumber evidence="4 8">5.1.3.3</ecNumber>
    </recommendedName>
</protein>
<reference evidence="12" key="1">
    <citation type="journal article" date="2021" name="PeerJ">
        <title>Extensive microbial diversity within the chicken gut microbiome revealed by metagenomics and culture.</title>
        <authorList>
            <person name="Gilroy R."/>
            <person name="Ravi A."/>
            <person name="Getino M."/>
            <person name="Pursley I."/>
            <person name="Horton D.L."/>
            <person name="Alikhan N.F."/>
            <person name="Baker D."/>
            <person name="Gharbi K."/>
            <person name="Hall N."/>
            <person name="Watson M."/>
            <person name="Adriaenssens E.M."/>
            <person name="Foster-Nyarko E."/>
            <person name="Jarju S."/>
            <person name="Secka A."/>
            <person name="Antonio M."/>
            <person name="Oren A."/>
            <person name="Chaudhuri R.R."/>
            <person name="La Ragione R."/>
            <person name="Hildebrand F."/>
            <person name="Pallen M.J."/>
        </authorList>
    </citation>
    <scope>NUCLEOTIDE SEQUENCE</scope>
    <source>
        <strain evidence="12">CHK179-28034</strain>
    </source>
</reference>
<accession>A0A9D2J7P9</accession>
<dbReference type="NCBIfam" id="NF008277">
    <property type="entry name" value="PRK11055.1"/>
    <property type="match status" value="1"/>
</dbReference>
<evidence type="ECO:0000313" key="13">
    <source>
        <dbReference type="Proteomes" id="UP000824049"/>
    </source>
</evidence>